<dbReference type="InterPro" id="IPR011957">
    <property type="entry name" value="Benz_CoA_lig"/>
</dbReference>
<organism evidence="4 5">
    <name type="scientific">Mycobacterium lentiflavum</name>
    <dbReference type="NCBI Taxonomy" id="141349"/>
    <lineage>
        <taxon>Bacteria</taxon>
        <taxon>Bacillati</taxon>
        <taxon>Actinomycetota</taxon>
        <taxon>Actinomycetes</taxon>
        <taxon>Mycobacteriales</taxon>
        <taxon>Mycobacteriaceae</taxon>
        <taxon>Mycobacterium</taxon>
        <taxon>Mycobacterium simiae complex</taxon>
    </lineage>
</organism>
<dbReference type="GO" id="GO:0016874">
    <property type="term" value="F:ligase activity"/>
    <property type="evidence" value="ECO:0007669"/>
    <property type="project" value="UniProtKB-KW"/>
</dbReference>
<dbReference type="NCBIfam" id="TIGR02262">
    <property type="entry name" value="benz_CoA_lig"/>
    <property type="match status" value="1"/>
</dbReference>
<dbReference type="Pfam" id="PF13193">
    <property type="entry name" value="AMP-binding_C"/>
    <property type="match status" value="1"/>
</dbReference>
<feature type="domain" description="AMP-binding enzyme C-terminal" evidence="3">
    <location>
        <begin position="436"/>
        <end position="511"/>
    </location>
</feature>
<dbReference type="Proteomes" id="UP001055171">
    <property type="component" value="Chromosome"/>
</dbReference>
<dbReference type="InterPro" id="IPR025110">
    <property type="entry name" value="AMP-bd_C"/>
</dbReference>
<dbReference type="EMBL" id="CP092423">
    <property type="protein sequence ID" value="ULP41570.1"/>
    <property type="molecule type" value="Genomic_DNA"/>
</dbReference>
<dbReference type="Gene3D" id="3.30.300.30">
    <property type="match status" value="1"/>
</dbReference>
<dbReference type="Pfam" id="PF00501">
    <property type="entry name" value="AMP-binding"/>
    <property type="match status" value="1"/>
</dbReference>
<keyword evidence="1 4" id="KW-0436">Ligase</keyword>
<proteinExistence type="predicted"/>
<keyword evidence="5" id="KW-1185">Reference proteome</keyword>
<gene>
    <name evidence="4" type="ORF">MJO58_22375</name>
</gene>
<sequence>MDSTLPAPSLHVGFNAAEHLVDRHLREGRGSRTAVITSERTLTYADLAEAVHRVAAGLQRLGVRPEERVMLCMADDVELLTAILGIMYLGAVPAPVSTMLTGTELGKLLADSRAKVLCASWEFAPAVSAAVALAPEITDVVFDVVTGDIPVGVQVHPWDVLASVEPTLAPYNTWDDSPALWLYTSGTTGTPKAAMHRHRSIRLVAENYGVGILGIRPQDRCLSVAKLFFAYGIGNTCFFPLSAGATTILERQRPTPAAFAERIRTTRPTLFFAVPTFYSSMLAFDPDPDTFSSVRLGISAGEPLPATLYRRIRQRFGVEILDGIGSTEALHIFLSNRPGNVVPGSSGVPVPGYEVQLRNDDGVVIDSPEQPGTLYLRGSSIASGYWCRAETTRQVFQGDWLETGDAYVQSRDGSYRCLGRRGDMLKAGGIWVSPAEVEERLLKHPSVAEAAVVAAPDAAGLEKPVACVVARDGRSVDAEELIDWCRQELAAFKRPRAVVVVHQFPKTPTGKVRRNLLREQVANVLTDGAVSA</sequence>
<dbReference type="Gene3D" id="3.40.50.980">
    <property type="match status" value="1"/>
</dbReference>
<evidence type="ECO:0000313" key="4">
    <source>
        <dbReference type="EMBL" id="ULP41570.1"/>
    </source>
</evidence>
<dbReference type="Gene3D" id="2.30.38.10">
    <property type="entry name" value="Luciferase, Domain 3"/>
    <property type="match status" value="1"/>
</dbReference>
<feature type="domain" description="AMP-dependent synthetase/ligase" evidence="2">
    <location>
        <begin position="28"/>
        <end position="386"/>
    </location>
</feature>
<evidence type="ECO:0000256" key="1">
    <source>
        <dbReference type="ARBA" id="ARBA00022598"/>
    </source>
</evidence>
<dbReference type="RefSeq" id="WP_239721009.1">
    <property type="nucleotide sequence ID" value="NZ_CP092423.2"/>
</dbReference>
<dbReference type="PANTHER" id="PTHR43352">
    <property type="entry name" value="ACETYL-COA SYNTHETASE"/>
    <property type="match status" value="1"/>
</dbReference>
<reference evidence="4" key="1">
    <citation type="submission" date="2022-08" db="EMBL/GenBank/DDBJ databases">
        <title>Complete genome sequence of 14 non-tuberculosis mycobacteria type-strains.</title>
        <authorList>
            <person name="Igarashi Y."/>
            <person name="Osugi A."/>
            <person name="Mitarai S."/>
        </authorList>
    </citation>
    <scope>NUCLEOTIDE SEQUENCE</scope>
    <source>
        <strain evidence="4">ATCC 51985</strain>
    </source>
</reference>
<name>A0ABY3UQ41_MYCLN</name>
<dbReference type="InterPro" id="IPR045851">
    <property type="entry name" value="AMP-bd_C_sf"/>
</dbReference>
<evidence type="ECO:0000313" key="5">
    <source>
        <dbReference type="Proteomes" id="UP001055171"/>
    </source>
</evidence>
<evidence type="ECO:0000259" key="3">
    <source>
        <dbReference type="Pfam" id="PF13193"/>
    </source>
</evidence>
<dbReference type="InterPro" id="IPR000873">
    <property type="entry name" value="AMP-dep_synth/lig_dom"/>
</dbReference>
<evidence type="ECO:0000259" key="2">
    <source>
        <dbReference type="Pfam" id="PF00501"/>
    </source>
</evidence>
<protein>
    <submittedName>
        <fullName evidence="4">Benzoate-CoA ligase family protein</fullName>
    </submittedName>
</protein>
<dbReference type="SUPFAM" id="SSF56801">
    <property type="entry name" value="Acetyl-CoA synthetase-like"/>
    <property type="match status" value="1"/>
</dbReference>
<accession>A0ABY3UQ41</accession>
<dbReference type="PANTHER" id="PTHR43352:SF1">
    <property type="entry name" value="ANTHRANILATE--COA LIGASE"/>
    <property type="match status" value="1"/>
</dbReference>
<dbReference type="Gene3D" id="3.40.50.12820">
    <property type="match status" value="1"/>
</dbReference>